<evidence type="ECO:0000313" key="3">
    <source>
        <dbReference type="EMBL" id="WVZ08811.1"/>
    </source>
</evidence>
<feature type="domain" description="DUF668" evidence="1">
    <location>
        <begin position="326"/>
        <end position="422"/>
    </location>
</feature>
<dbReference type="Pfam" id="PF11961">
    <property type="entry name" value="DUF3475"/>
    <property type="match status" value="1"/>
</dbReference>
<sequence length="638" mass="73623">MAPCPGAANLCCLFIQDEPSPPETLGVLAFDAAKTMCRLLSLYNSLTPQEIVHLRRNIIRSKSVSSLNSPDECFLLTLACAERLEDLNLAAATVSRLAARCSDQNLARFEALDARKLEFGTREVEKKIESMEKLVFATRSLHKAMECLTEMEASEKKMQRWRNIRANNGLKVKVECFNDKITFYRRQIMYFKQVSLWGQTFDKVVGLMARIVCIVYNRICTVFRIFITGNVARGINQKKRNNNRPRVARSPENCCCRVEHRDLYRMNLFLFEQTEEQLFIRKRVWGCCQVQKTASTGVFRYHHSPPQGGEEAARNNRVMRLAPATTVGGAGLSLRYANVIMLAERCLNAPDATIGDDARAALYEMLPGRLETKLRQKLKEEWLEWRKLKGDGDGKSAAVRRWHDEVAEVMEWLVPVAHDMVRWQTERNMEKQKFETRPTVLLLQTLHYSDLEKVEEAIVKWLESVVTRLFSKTFPMEKSMRDLAYQEIGHQLVCTQLPLEQNAFGVELKPGFIRLLPTFHGWEHEDPHQHIREFILVCSSMKPSGIDEELVMMKAFPLSLQDTARYWMIYQQQPFKSWQEIFSQYQGYHTVGGRYAPLSKGRNKRERMLVDVAARGSLMNKTPAETRHLLSNMAECSY</sequence>
<dbReference type="EMBL" id="CP144695">
    <property type="protein sequence ID" value="WVZ08811.1"/>
    <property type="molecule type" value="Genomic_DNA"/>
</dbReference>
<organism evidence="3 4">
    <name type="scientific">Vigna mungo</name>
    <name type="common">Black gram</name>
    <name type="synonym">Phaseolus mungo</name>
    <dbReference type="NCBI Taxonomy" id="3915"/>
    <lineage>
        <taxon>Eukaryota</taxon>
        <taxon>Viridiplantae</taxon>
        <taxon>Streptophyta</taxon>
        <taxon>Embryophyta</taxon>
        <taxon>Tracheophyta</taxon>
        <taxon>Spermatophyta</taxon>
        <taxon>Magnoliopsida</taxon>
        <taxon>eudicotyledons</taxon>
        <taxon>Gunneridae</taxon>
        <taxon>Pentapetalae</taxon>
        <taxon>rosids</taxon>
        <taxon>fabids</taxon>
        <taxon>Fabales</taxon>
        <taxon>Fabaceae</taxon>
        <taxon>Papilionoideae</taxon>
        <taxon>50 kb inversion clade</taxon>
        <taxon>NPAAA clade</taxon>
        <taxon>indigoferoid/millettioid clade</taxon>
        <taxon>Phaseoleae</taxon>
        <taxon>Vigna</taxon>
    </lineage>
</organism>
<dbReference type="AlphaFoldDB" id="A0AAQ3NGY9"/>
<accession>A0AAQ3NGY9</accession>
<evidence type="ECO:0008006" key="5">
    <source>
        <dbReference type="Google" id="ProtNLM"/>
    </source>
</evidence>
<feature type="domain" description="DUF3475" evidence="2">
    <location>
        <begin position="27"/>
        <end position="82"/>
    </location>
</feature>
<evidence type="ECO:0000313" key="4">
    <source>
        <dbReference type="Proteomes" id="UP001374535"/>
    </source>
</evidence>
<dbReference type="InterPro" id="IPR021864">
    <property type="entry name" value="DUF3475"/>
</dbReference>
<protein>
    <recommendedName>
        <fullName evidence="5">Retrotransposon gag domain-containing protein</fullName>
    </recommendedName>
</protein>
<gene>
    <name evidence="3" type="ORF">V8G54_022157</name>
</gene>
<dbReference type="PANTHER" id="PTHR31371">
    <property type="entry name" value="BNAC09G50660D PROTEIN"/>
    <property type="match status" value="1"/>
</dbReference>
<keyword evidence="4" id="KW-1185">Reference proteome</keyword>
<evidence type="ECO:0000259" key="2">
    <source>
        <dbReference type="Pfam" id="PF11961"/>
    </source>
</evidence>
<proteinExistence type="predicted"/>
<dbReference type="GO" id="GO:0045927">
    <property type="term" value="P:positive regulation of growth"/>
    <property type="evidence" value="ECO:0007669"/>
    <property type="project" value="InterPro"/>
</dbReference>
<evidence type="ECO:0000259" key="1">
    <source>
        <dbReference type="Pfam" id="PF05003"/>
    </source>
</evidence>
<dbReference type="Proteomes" id="UP001374535">
    <property type="component" value="Chromosome 6"/>
</dbReference>
<dbReference type="Pfam" id="PF05003">
    <property type="entry name" value="DUF668"/>
    <property type="match status" value="1"/>
</dbReference>
<name>A0AAQ3NGY9_VIGMU</name>
<dbReference type="PANTHER" id="PTHR31371:SF12">
    <property type="entry name" value="AVR9_CF-9 RAPIDLY ELICITED PROTEIN"/>
    <property type="match status" value="1"/>
</dbReference>
<reference evidence="3 4" key="1">
    <citation type="journal article" date="2023" name="Life. Sci Alliance">
        <title>Evolutionary insights into 3D genome organization and epigenetic landscape of Vigna mungo.</title>
        <authorList>
            <person name="Junaid A."/>
            <person name="Singh B."/>
            <person name="Bhatia S."/>
        </authorList>
    </citation>
    <scope>NUCLEOTIDE SEQUENCE [LARGE SCALE GENOMIC DNA]</scope>
    <source>
        <strain evidence="3">Urdbean</strain>
    </source>
</reference>
<dbReference type="InterPro" id="IPR007700">
    <property type="entry name" value="DUF668"/>
</dbReference>